<reference evidence="3 6" key="2">
    <citation type="submission" date="2011-04" db="EMBL/GenBank/DDBJ databases">
        <title>The complete genome of Selenomonas sputigena DSM 20758.</title>
        <authorList>
            <consortium name="US DOE Joint Genome Institute (JGI-PGF)"/>
            <person name="Lucas S."/>
            <person name="Copeland A."/>
            <person name="Lapidus A."/>
            <person name="Bruce D."/>
            <person name="Goodwin L."/>
            <person name="Pitluck S."/>
            <person name="Peters L."/>
            <person name="Kyrpides N."/>
            <person name="Mavromatis K."/>
            <person name="Ivanova N."/>
            <person name="Ovchinnikova G."/>
            <person name="Teshima H."/>
            <person name="Detter J.C."/>
            <person name="Tapia R."/>
            <person name="Han C."/>
            <person name="Land M."/>
            <person name="Hauser L."/>
            <person name="Markowitz V."/>
            <person name="Cheng J.-F."/>
            <person name="Hugenholtz P."/>
            <person name="Woyke T."/>
            <person name="Wu D."/>
            <person name="Gronow S."/>
            <person name="Wellnitz S."/>
            <person name="Schneider S."/>
            <person name="Klenk H.-P."/>
            <person name="Eisen J.A."/>
        </authorList>
    </citation>
    <scope>NUCLEOTIDE SEQUENCE [LARGE SCALE GENOMIC DNA]</scope>
    <source>
        <strain evidence="3">ATCC 35185</strain>
        <strain evidence="6">ATCC 35185 / DSM 20758 / VPI D19B-28</strain>
    </source>
</reference>
<name>C9LSC2_SELS3</name>
<proteinExistence type="predicted"/>
<evidence type="ECO:0000256" key="1">
    <source>
        <dbReference type="SAM" id="MobiDB-lite"/>
    </source>
</evidence>
<reference evidence="4 5" key="1">
    <citation type="submission" date="2009-09" db="EMBL/GenBank/DDBJ databases">
        <authorList>
            <person name="Weinstock G."/>
            <person name="Sodergren E."/>
            <person name="Clifton S."/>
            <person name="Fulton L."/>
            <person name="Fulton B."/>
            <person name="Courtney L."/>
            <person name="Fronick C."/>
            <person name="Harrison M."/>
            <person name="Strong C."/>
            <person name="Farmer C."/>
            <person name="Delahaunty K."/>
            <person name="Markovic C."/>
            <person name="Hall O."/>
            <person name="Minx P."/>
            <person name="Tomlinson C."/>
            <person name="Mitreva M."/>
            <person name="Nelson J."/>
            <person name="Hou S."/>
            <person name="Wollam A."/>
            <person name="Pepin K.H."/>
            <person name="Johnson M."/>
            <person name="Bhonagiri V."/>
            <person name="Nash W.E."/>
            <person name="Warren W."/>
            <person name="Chinwalla A."/>
            <person name="Mardis E.R."/>
            <person name="Wilson R.K."/>
        </authorList>
    </citation>
    <scope>NUCLEOTIDE SEQUENCE [LARGE SCALE GENOMIC DNA]</scope>
    <source>
        <strain evidence="4">ATCC 35185</strain>
        <strain evidence="5">ATCC 35185 / DSM 20758 / VPI D19B-28</strain>
    </source>
</reference>
<dbReference type="KEGG" id="ssg:Selsp_1804"/>
<dbReference type="Proteomes" id="UP000011124">
    <property type="component" value="Chromosome"/>
</dbReference>
<protein>
    <submittedName>
        <fullName evidence="4">Uncharacterized protein</fullName>
    </submittedName>
</protein>
<accession>C9LSC2</accession>
<keyword evidence="2" id="KW-1133">Transmembrane helix</keyword>
<dbReference type="EMBL" id="CP002637">
    <property type="protein sequence ID" value="AEC00759.1"/>
    <property type="molecule type" value="Genomic_DNA"/>
</dbReference>
<dbReference type="STRING" id="546271.Selsp_1804"/>
<dbReference type="AlphaFoldDB" id="C9LSC2"/>
<keyword evidence="6" id="KW-1185">Reference proteome</keyword>
<dbReference type="RefSeq" id="WP_006191098.1">
    <property type="nucleotide sequence ID" value="NC_015437.1"/>
</dbReference>
<feature type="compositionally biased region" description="Low complexity" evidence="1">
    <location>
        <begin position="144"/>
        <end position="161"/>
    </location>
</feature>
<feature type="region of interest" description="Disordered" evidence="1">
    <location>
        <begin position="135"/>
        <end position="192"/>
    </location>
</feature>
<feature type="transmembrane region" description="Helical" evidence="2">
    <location>
        <begin position="57"/>
        <end position="76"/>
    </location>
</feature>
<evidence type="ECO:0000313" key="6">
    <source>
        <dbReference type="Proteomes" id="UP000011124"/>
    </source>
</evidence>
<gene>
    <name evidence="3" type="ordered locus">Selsp_1804</name>
    <name evidence="4" type="ORF">SELSPUOL_00346</name>
</gene>
<organism evidence="4 5">
    <name type="scientific">Selenomonas sputigena (strain ATCC 35185 / DSM 20758 / CCUG 44933 / VPI D19B-28)</name>
    <dbReference type="NCBI Taxonomy" id="546271"/>
    <lineage>
        <taxon>Bacteria</taxon>
        <taxon>Bacillati</taxon>
        <taxon>Bacillota</taxon>
        <taxon>Negativicutes</taxon>
        <taxon>Selenomonadales</taxon>
        <taxon>Selenomonadaceae</taxon>
        <taxon>Selenomonas</taxon>
    </lineage>
</organism>
<sequence>MAEEREKICAHVKAAKDWLGRAESLLEKEEDVRGGLNLMLAEAELQRVRETRKGKRFARFLTPALAVLLALGGIALQRSAEPTAAPAEKSSAAIVGQGTTIHEEKGSEALAERMGSAANLSESREIELPVMPVQAQESPMARAQGQVQFVEPPQPQPALEQQTEKPKQTSAASPPTEDMQKLMVTAGRVLRE</sequence>
<dbReference type="HOGENOM" id="CLU_1488072_0_0_9"/>
<dbReference type="eggNOG" id="ENOG5032WF3">
    <property type="taxonomic scope" value="Bacteria"/>
</dbReference>
<keyword evidence="2" id="KW-0812">Transmembrane</keyword>
<evidence type="ECO:0000256" key="2">
    <source>
        <dbReference type="SAM" id="Phobius"/>
    </source>
</evidence>
<evidence type="ECO:0000313" key="3">
    <source>
        <dbReference type="EMBL" id="AEC00759.1"/>
    </source>
</evidence>
<dbReference type="Proteomes" id="UP000003505">
    <property type="component" value="Unassembled WGS sequence"/>
</dbReference>
<dbReference type="EMBL" id="ACKP02000010">
    <property type="protein sequence ID" value="EEX78162.1"/>
    <property type="molecule type" value="Genomic_DNA"/>
</dbReference>
<keyword evidence="2" id="KW-0472">Membrane</keyword>
<evidence type="ECO:0000313" key="5">
    <source>
        <dbReference type="Proteomes" id="UP000003505"/>
    </source>
</evidence>
<evidence type="ECO:0000313" key="4">
    <source>
        <dbReference type="EMBL" id="EEX78162.1"/>
    </source>
</evidence>
<dbReference type="OrthoDB" id="1629525at2"/>